<evidence type="ECO:0000313" key="3">
    <source>
        <dbReference type="Proteomes" id="UP000261828"/>
    </source>
</evidence>
<accession>A0A371JRP6</accession>
<keyword evidence="3" id="KW-1185">Reference proteome</keyword>
<dbReference type="RefSeq" id="WP_116184774.1">
    <property type="nucleotide sequence ID" value="NZ_QTJX01000002.1"/>
</dbReference>
<dbReference type="PROSITE" id="PS51257">
    <property type="entry name" value="PROKAR_LIPOPROTEIN"/>
    <property type="match status" value="1"/>
</dbReference>
<proteinExistence type="predicted"/>
<evidence type="ECO:0008006" key="4">
    <source>
        <dbReference type="Google" id="ProtNLM"/>
    </source>
</evidence>
<name>A0A371JRP6_9FLAO</name>
<evidence type="ECO:0000256" key="1">
    <source>
        <dbReference type="SAM" id="MobiDB-lite"/>
    </source>
</evidence>
<dbReference type="OrthoDB" id="963096at2"/>
<protein>
    <recommendedName>
        <fullName evidence="4">Lipoprotein</fullName>
    </recommendedName>
</protein>
<dbReference type="Proteomes" id="UP000261828">
    <property type="component" value="Unassembled WGS sequence"/>
</dbReference>
<reference evidence="2 3" key="1">
    <citation type="submission" date="2018-08" db="EMBL/GenBank/DDBJ databases">
        <title>Muricauda nanhaiensis sp. nov., isolated from seawater of the South China Sea.</title>
        <authorList>
            <person name="Dang Y."/>
        </authorList>
    </citation>
    <scope>NUCLEOTIDE SEQUENCE [LARGE SCALE GENOMIC DNA]</scope>
    <source>
        <strain evidence="2 3">SM1704</strain>
    </source>
</reference>
<comment type="caution">
    <text evidence="2">The sequence shown here is derived from an EMBL/GenBank/DDBJ whole genome shotgun (WGS) entry which is preliminary data.</text>
</comment>
<dbReference type="EMBL" id="QTJX01000002">
    <property type="protein sequence ID" value="RDY60165.1"/>
    <property type="molecule type" value="Genomic_DNA"/>
</dbReference>
<dbReference type="AlphaFoldDB" id="A0A371JRP6"/>
<sequence>MKNMIKILMLSIVFVTLGCSSDGDEAPEIDFYGNWFGTFDGDDSGTFSVFIHEDGSVTGDAVSNNLQQTLPLNGQINDSGNLNAVLGSAENGATFTGRFTETTSSGTWNNPSNGSGTWTGSKQGAN</sequence>
<evidence type="ECO:0000313" key="2">
    <source>
        <dbReference type="EMBL" id="RDY60165.1"/>
    </source>
</evidence>
<gene>
    <name evidence="2" type="ORF">DX873_12610</name>
</gene>
<organism evidence="2 3">
    <name type="scientific">Flagellimonas nanhaiensis</name>
    <dbReference type="NCBI Taxonomy" id="2292706"/>
    <lineage>
        <taxon>Bacteria</taxon>
        <taxon>Pseudomonadati</taxon>
        <taxon>Bacteroidota</taxon>
        <taxon>Flavobacteriia</taxon>
        <taxon>Flavobacteriales</taxon>
        <taxon>Flavobacteriaceae</taxon>
        <taxon>Flagellimonas</taxon>
    </lineage>
</organism>
<feature type="region of interest" description="Disordered" evidence="1">
    <location>
        <begin position="99"/>
        <end position="126"/>
    </location>
</feature>